<name>A0A2W4DTY9_9HYPH</name>
<evidence type="ECO:0000313" key="2">
    <source>
        <dbReference type="Proteomes" id="UP000248925"/>
    </source>
</evidence>
<proteinExistence type="predicted"/>
<dbReference type="EMBL" id="PCDP01000082">
    <property type="protein sequence ID" value="PZM07606.1"/>
    <property type="molecule type" value="Genomic_DNA"/>
</dbReference>
<organism evidence="1 2">
    <name type="scientific">Rhizobium tubonense</name>
    <dbReference type="NCBI Taxonomy" id="484088"/>
    <lineage>
        <taxon>Bacteria</taxon>
        <taxon>Pseudomonadati</taxon>
        <taxon>Pseudomonadota</taxon>
        <taxon>Alphaproteobacteria</taxon>
        <taxon>Hyphomicrobiales</taxon>
        <taxon>Rhizobiaceae</taxon>
        <taxon>Rhizobium/Agrobacterium group</taxon>
        <taxon>Rhizobium</taxon>
    </lineage>
</organism>
<evidence type="ECO:0000313" key="1">
    <source>
        <dbReference type="EMBL" id="PZM07606.1"/>
    </source>
</evidence>
<keyword evidence="2" id="KW-1185">Reference proteome</keyword>
<protein>
    <submittedName>
        <fullName evidence="1">Uncharacterized protein</fullName>
    </submittedName>
</protein>
<reference evidence="1 2" key="1">
    <citation type="journal article" date="2018" name="Sci. Rep.">
        <title>Rhizobium tumorigenes sp. nov., a novel plant tumorigenic bacterium isolated from cane gall tumors on thornless blackberry.</title>
        <authorList>
            <person name="Kuzmanovi N."/>
            <person name="Smalla K."/>
            <person name="Gronow S."/>
            <person name="PuBawska J."/>
        </authorList>
    </citation>
    <scope>NUCLEOTIDE SEQUENCE [LARGE SCALE GENOMIC DNA]</scope>
    <source>
        <strain evidence="1 2">CCBAU 85046</strain>
    </source>
</reference>
<accession>A0A2W4DTY9</accession>
<dbReference type="AlphaFoldDB" id="A0A2W4DTY9"/>
<gene>
    <name evidence="1" type="ORF">CPY51_31245</name>
</gene>
<dbReference type="Proteomes" id="UP000248925">
    <property type="component" value="Unassembled WGS sequence"/>
</dbReference>
<sequence>MLTQLIEAYFEAQRIWEARFDADCQTAGHSPEWDAYEEAEDKILYYPCETMEDVRTKAQFLLGDDSAFDSLRTCARVVDGEHVFTLTFFLQSMLTGSSVDKYVESGESR</sequence>
<dbReference type="RefSeq" id="WP_111164266.1">
    <property type="nucleotide sequence ID" value="NZ_PCDP01000082.1"/>
</dbReference>
<dbReference type="OrthoDB" id="8404410at2"/>
<comment type="caution">
    <text evidence="1">The sequence shown here is derived from an EMBL/GenBank/DDBJ whole genome shotgun (WGS) entry which is preliminary data.</text>
</comment>